<dbReference type="InterPro" id="IPR036291">
    <property type="entry name" value="NAD(P)-bd_dom_sf"/>
</dbReference>
<dbReference type="CDD" id="cd05233">
    <property type="entry name" value="SDR_c"/>
    <property type="match status" value="1"/>
</dbReference>
<dbReference type="InterPro" id="IPR020904">
    <property type="entry name" value="Sc_DH/Rdtase_CS"/>
</dbReference>
<protein>
    <submittedName>
        <fullName evidence="3">NAD(P)-dependent dehydrogenase (Short-subunit alcohol dehydrogenase family)</fullName>
    </submittedName>
</protein>
<organism evidence="3 4">
    <name type="scientific">Sphingobium fontiphilum</name>
    <dbReference type="NCBI Taxonomy" id="944425"/>
    <lineage>
        <taxon>Bacteria</taxon>
        <taxon>Pseudomonadati</taxon>
        <taxon>Pseudomonadota</taxon>
        <taxon>Alphaproteobacteria</taxon>
        <taxon>Sphingomonadales</taxon>
        <taxon>Sphingomonadaceae</taxon>
        <taxon>Sphingobium</taxon>
    </lineage>
</organism>
<dbReference type="AlphaFoldDB" id="A0A7W6GNA3"/>
<comment type="similarity">
    <text evidence="1">Belongs to the short-chain dehydrogenases/reductases (SDR) family.</text>
</comment>
<dbReference type="Gene3D" id="3.40.50.720">
    <property type="entry name" value="NAD(P)-binding Rossmann-like Domain"/>
    <property type="match status" value="1"/>
</dbReference>
<dbReference type="PANTHER" id="PTHR42760">
    <property type="entry name" value="SHORT-CHAIN DEHYDROGENASES/REDUCTASES FAMILY MEMBER"/>
    <property type="match status" value="1"/>
</dbReference>
<name>A0A7W6GNA3_9SPHN</name>
<dbReference type="Proteomes" id="UP000552757">
    <property type="component" value="Unassembled WGS sequence"/>
</dbReference>
<comment type="catalytic activity">
    <reaction evidence="2">
        <text>2,5-dichlorocyclohexa-2,5-dien-1,4-diol + NAD(+) = 2,5-dichlorohydroquinone + NADH + H(+)</text>
        <dbReference type="Rhea" id="RHEA:15741"/>
        <dbReference type="ChEBI" id="CHEBI:15378"/>
        <dbReference type="ChEBI" id="CHEBI:27545"/>
        <dbReference type="ChEBI" id="CHEBI:28975"/>
        <dbReference type="ChEBI" id="CHEBI:57540"/>
        <dbReference type="ChEBI" id="CHEBI:57945"/>
    </reaction>
</comment>
<dbReference type="PROSITE" id="PS00061">
    <property type="entry name" value="ADH_SHORT"/>
    <property type="match status" value="1"/>
</dbReference>
<dbReference type="FunFam" id="3.40.50.720:FF:000084">
    <property type="entry name" value="Short-chain dehydrogenase reductase"/>
    <property type="match status" value="1"/>
</dbReference>
<gene>
    <name evidence="3" type="ORF">GGR44_000949</name>
</gene>
<evidence type="ECO:0000256" key="2">
    <source>
        <dbReference type="ARBA" id="ARBA00051383"/>
    </source>
</evidence>
<dbReference type="SUPFAM" id="SSF51735">
    <property type="entry name" value="NAD(P)-binding Rossmann-fold domains"/>
    <property type="match status" value="1"/>
</dbReference>
<reference evidence="3 4" key="1">
    <citation type="submission" date="2020-08" db="EMBL/GenBank/DDBJ databases">
        <title>Genomic Encyclopedia of Type Strains, Phase IV (KMG-IV): sequencing the most valuable type-strain genomes for metagenomic binning, comparative biology and taxonomic classification.</title>
        <authorList>
            <person name="Goeker M."/>
        </authorList>
    </citation>
    <scope>NUCLEOTIDE SEQUENCE [LARGE SCALE GENOMIC DNA]</scope>
    <source>
        <strain evidence="3 4">DSM 29348</strain>
    </source>
</reference>
<dbReference type="RefSeq" id="WP_183954323.1">
    <property type="nucleotide sequence ID" value="NZ_JACIEB010000002.1"/>
</dbReference>
<evidence type="ECO:0000313" key="4">
    <source>
        <dbReference type="Proteomes" id="UP000552757"/>
    </source>
</evidence>
<dbReference type="Pfam" id="PF13561">
    <property type="entry name" value="adh_short_C2"/>
    <property type="match status" value="1"/>
</dbReference>
<dbReference type="PRINTS" id="PR00081">
    <property type="entry name" value="GDHRDH"/>
</dbReference>
<comment type="caution">
    <text evidence="3">The sequence shown here is derived from an EMBL/GenBank/DDBJ whole genome shotgun (WGS) entry which is preliminary data.</text>
</comment>
<sequence>MAGIFHGQSALVTGAASGIGLAIAQALADGGVARLVLNDCDADRLAQARDALARPGLAIDLLPGSVDDPALWRAATPLLAGITLGVANAGIADNGAIDTMDFDAWRRVLGVNLDGCFLSLQAMMLAMIAGEQGGSIIVTASVSGMKAEPGTAAYAASKAAALHLMRVAAKEGAPHRIRVNAIAPGGVETPIWSTTPFFRDMVADLGSEDAAYAALSQDTPLGRFARAEEIAAQAAFLLSTAAGPTTGTVLVCDGGYSL</sequence>
<evidence type="ECO:0000313" key="3">
    <source>
        <dbReference type="EMBL" id="MBB3981302.1"/>
    </source>
</evidence>
<dbReference type="InterPro" id="IPR002347">
    <property type="entry name" value="SDR_fam"/>
</dbReference>
<keyword evidence="4" id="KW-1185">Reference proteome</keyword>
<proteinExistence type="inferred from homology"/>
<dbReference type="EMBL" id="JACIEB010000002">
    <property type="protein sequence ID" value="MBB3981302.1"/>
    <property type="molecule type" value="Genomic_DNA"/>
</dbReference>
<dbReference type="GO" id="GO:0016616">
    <property type="term" value="F:oxidoreductase activity, acting on the CH-OH group of donors, NAD or NADP as acceptor"/>
    <property type="evidence" value="ECO:0007669"/>
    <property type="project" value="TreeGrafter"/>
</dbReference>
<accession>A0A7W6GNA3</accession>
<evidence type="ECO:0000256" key="1">
    <source>
        <dbReference type="ARBA" id="ARBA00006484"/>
    </source>
</evidence>